<evidence type="ECO:0000313" key="8">
    <source>
        <dbReference type="Proteomes" id="UP000510886"/>
    </source>
</evidence>
<evidence type="ECO:0000259" key="5">
    <source>
        <dbReference type="Pfam" id="PF17101"/>
    </source>
</evidence>
<dbReference type="InterPro" id="IPR047141">
    <property type="entry name" value="Stealth"/>
</dbReference>
<dbReference type="AlphaFoldDB" id="A0A7H9ELH5"/>
<dbReference type="KEGG" id="lsw:GTO87_08280"/>
<dbReference type="InterPro" id="IPR021520">
    <property type="entry name" value="Stealth_CR2"/>
</dbReference>
<dbReference type="InterPro" id="IPR031357">
    <property type="entry name" value="Stealth_CR3"/>
</dbReference>
<dbReference type="Pfam" id="PF17102">
    <property type="entry name" value="Stealth_CR3"/>
    <property type="match status" value="1"/>
</dbReference>
<evidence type="ECO:0000256" key="3">
    <source>
        <dbReference type="ARBA" id="ARBA00023169"/>
    </source>
</evidence>
<dbReference type="Proteomes" id="UP000510886">
    <property type="component" value="Chromosome"/>
</dbReference>
<evidence type="ECO:0000259" key="4">
    <source>
        <dbReference type="Pfam" id="PF11380"/>
    </source>
</evidence>
<keyword evidence="2" id="KW-0808">Transferase</keyword>
<protein>
    <submittedName>
        <fullName evidence="7">Capsule biosynthesis protein CapC</fullName>
    </submittedName>
</protein>
<evidence type="ECO:0000259" key="6">
    <source>
        <dbReference type="Pfam" id="PF17102"/>
    </source>
</evidence>
<dbReference type="GO" id="GO:0016772">
    <property type="term" value="F:transferase activity, transferring phosphorus-containing groups"/>
    <property type="evidence" value="ECO:0007669"/>
    <property type="project" value="InterPro"/>
</dbReference>
<dbReference type="Pfam" id="PF11380">
    <property type="entry name" value="Stealth_CR2"/>
    <property type="match status" value="1"/>
</dbReference>
<dbReference type="GO" id="GO:0000271">
    <property type="term" value="P:polysaccharide biosynthetic process"/>
    <property type="evidence" value="ECO:0007669"/>
    <property type="project" value="UniProtKB-KW"/>
</dbReference>
<dbReference type="InterPro" id="IPR031358">
    <property type="entry name" value="Stealth_CR1"/>
</dbReference>
<comment type="similarity">
    <text evidence="1">Belongs to the stealth family.</text>
</comment>
<dbReference type="RefSeq" id="WP_180848755.1">
    <property type="nucleotide sequence ID" value="NZ_CP047418.1"/>
</dbReference>
<evidence type="ECO:0000313" key="7">
    <source>
        <dbReference type="EMBL" id="QLL78580.1"/>
    </source>
</evidence>
<reference evidence="7 8" key="1">
    <citation type="submission" date="2020-01" db="EMBL/GenBank/DDBJ databases">
        <title>Complete and circular genome sequences of six lactobacillus isolates from horses.</title>
        <authorList>
            <person name="Hassan H.M."/>
        </authorList>
    </citation>
    <scope>NUCLEOTIDE SEQUENCE [LARGE SCALE GENOMIC DNA]</scope>
    <source>
        <strain evidence="7 8">1A</strain>
    </source>
</reference>
<feature type="domain" description="Stealth protein CR1 conserved region 1" evidence="5">
    <location>
        <begin position="1"/>
        <end position="25"/>
    </location>
</feature>
<evidence type="ECO:0000256" key="2">
    <source>
        <dbReference type="ARBA" id="ARBA00022679"/>
    </source>
</evidence>
<feature type="domain" description="Stealth protein CR2 conserved region 2" evidence="4">
    <location>
        <begin position="39"/>
        <end position="142"/>
    </location>
</feature>
<gene>
    <name evidence="7" type="ORF">GTO87_08280</name>
</gene>
<evidence type="ECO:0000256" key="1">
    <source>
        <dbReference type="ARBA" id="ARBA00007583"/>
    </source>
</evidence>
<dbReference type="PANTHER" id="PTHR24045">
    <property type="match status" value="1"/>
</dbReference>
<dbReference type="PANTHER" id="PTHR24045:SF0">
    <property type="entry name" value="N-ACETYLGLUCOSAMINE-1-PHOSPHOTRANSFERASE SUBUNITS ALPHA_BETA"/>
    <property type="match status" value="1"/>
</dbReference>
<feature type="domain" description="Stealth protein CR3 conserved region 3" evidence="6">
    <location>
        <begin position="212"/>
        <end position="252"/>
    </location>
</feature>
<keyword evidence="3" id="KW-0270">Exopolysaccharide synthesis</keyword>
<sequence length="326" mass="38327">MEIDFVITWVDSTDPKWLAKKDQYANVKSNYSDSKTAERFRDYGTLRYLLRSIEKYAPWVNHVFLVTDNQRPEWLRDTSKLTVIDHTDFLKPDDLPVFNSNAIELSLDKIPGLAEHFVYFNDDVLLNKPVKPADFFDDNGTPRDTRIYFSLRPKEDFDSIQFTNLKLINRDVIKGQWPLTKKGLFNRGYGRNNLHNSLQLLRKWVTGYYNPHSAFSFTKSDFQRARELWAQEFAQTSTHRFRKQNEISLWLICYLRMELGQFAPRALAFSQYYTITDGDRIQSDLQAADHKVLCINDTETDNYVADITKLNQALAEKFPTKSIFER</sequence>
<dbReference type="Pfam" id="PF17101">
    <property type="entry name" value="Stealth_CR1"/>
    <property type="match status" value="1"/>
</dbReference>
<accession>A0A7H9ELH5</accession>
<name>A0A7H9ELH5_9LACO</name>
<organism evidence="7 8">
    <name type="scientific">Ligilactobacillus saerimneri</name>
    <dbReference type="NCBI Taxonomy" id="228229"/>
    <lineage>
        <taxon>Bacteria</taxon>
        <taxon>Bacillati</taxon>
        <taxon>Bacillota</taxon>
        <taxon>Bacilli</taxon>
        <taxon>Lactobacillales</taxon>
        <taxon>Lactobacillaceae</taxon>
        <taxon>Ligilactobacillus</taxon>
    </lineage>
</organism>
<dbReference type="EMBL" id="CP047418">
    <property type="protein sequence ID" value="QLL78580.1"/>
    <property type="molecule type" value="Genomic_DNA"/>
</dbReference>
<proteinExistence type="inferred from homology"/>